<dbReference type="RefSeq" id="XP_003681365.1">
    <property type="nucleotide sequence ID" value="XM_003681317.1"/>
</dbReference>
<dbReference type="STRING" id="1076872.G8ZU60"/>
<dbReference type="FunCoup" id="G8ZU60">
    <property type="interactions" value="52"/>
</dbReference>
<organism evidence="7 8">
    <name type="scientific">Torulaspora delbrueckii</name>
    <name type="common">Yeast</name>
    <name type="synonym">Candida colliculosa</name>
    <dbReference type="NCBI Taxonomy" id="4950"/>
    <lineage>
        <taxon>Eukaryota</taxon>
        <taxon>Fungi</taxon>
        <taxon>Dikarya</taxon>
        <taxon>Ascomycota</taxon>
        <taxon>Saccharomycotina</taxon>
        <taxon>Saccharomycetes</taxon>
        <taxon>Saccharomycetales</taxon>
        <taxon>Saccharomycetaceae</taxon>
        <taxon>Torulaspora</taxon>
    </lineage>
</organism>
<dbReference type="EMBL" id="HE616745">
    <property type="protein sequence ID" value="CCE92154.1"/>
    <property type="molecule type" value="Genomic_DNA"/>
</dbReference>
<dbReference type="eggNOG" id="ENOG502QTT6">
    <property type="taxonomic scope" value="Eukaryota"/>
</dbReference>
<dbReference type="InterPro" id="IPR013946">
    <property type="entry name" value="NCA2-like"/>
</dbReference>
<feature type="transmembrane region" description="Helical" evidence="6">
    <location>
        <begin position="482"/>
        <end position="507"/>
    </location>
</feature>
<evidence type="ECO:0000256" key="4">
    <source>
        <dbReference type="ARBA" id="ARBA00023128"/>
    </source>
</evidence>
<keyword evidence="5 6" id="KW-0472">Membrane</keyword>
<comment type="subcellular location">
    <subcellularLocation>
        <location evidence="1">Mitochondrion membrane</location>
        <topology evidence="1">Multi-pass membrane protein</topology>
    </subcellularLocation>
</comment>
<evidence type="ECO:0000256" key="3">
    <source>
        <dbReference type="ARBA" id="ARBA00022989"/>
    </source>
</evidence>
<dbReference type="PANTHER" id="PTHR28234:SF1">
    <property type="entry name" value="NUCLEAR CONTROL OF ATPASE PROTEIN 2"/>
    <property type="match status" value="1"/>
</dbReference>
<dbReference type="Proteomes" id="UP000005627">
    <property type="component" value="Chromosome 4"/>
</dbReference>
<keyword evidence="4" id="KW-0496">Mitochondrion</keyword>
<keyword evidence="3 6" id="KW-1133">Transmembrane helix</keyword>
<dbReference type="KEGG" id="tdl:TDEL_0D05700"/>
<dbReference type="GO" id="GO:0009060">
    <property type="term" value="P:aerobic respiration"/>
    <property type="evidence" value="ECO:0007669"/>
    <property type="project" value="EnsemblFungi"/>
</dbReference>
<sequence>MITDTYIIRRFRQVDENLELSLQRISLGPQPAGEVKNNETLSRLQQNLLKIKAIVEKISNSVQSSVSKGPVSIDYDVITQVIKELPIPMNDDMSQMETIVTRFISQYVMLICYYSLSNQCLSFLPAAYDTQRYYQEVTDSRMKSLLYSIQTSPAKLLNVGRQLYFRLGKMNELKHTDNISIDRLKKLGSEVFDELRPQFNRVLMVRNLQLVGLPIKSRKWASILLELPRAMIRDDLHSKNTNVSEITNEYTTKLGRLINDFQKHQKQRDAEDVSKLNALKRFLELPSESTLYDVAQYTKDFQTKVRTIVVKKPGKVTRYWPSALLLLTYGPASVIYLWESRHRVMQFLQENVVDFAKGLLYNWVYIPLKHVWSTVRHDEDSSIAVMSKGTLDSEMNSLTRMIVSFVNENSGTRIDDNVLIQQVEHGDLTRFMEIYETQLKHPIKNIVSGELVRSLLIQVQKTKVDGSLALDGIDKMLQSQQLVFGVVAISPALLIIYTATVCLFRLIKVGSLWSNIQQYKDRLSYSLNNLERLLNYSGTQQKDSSQRYLNQGLMTIEVCTVAKLGSTLVPKARLSEWLRDIEEIADSKLDEQAKLKVVDRIYHVYGKYF</sequence>
<proteinExistence type="predicted"/>
<dbReference type="HOGENOM" id="CLU_008227_2_0_1"/>
<dbReference type="InParanoid" id="G8ZU60"/>
<evidence type="ECO:0000256" key="5">
    <source>
        <dbReference type="ARBA" id="ARBA00023136"/>
    </source>
</evidence>
<accession>G8ZU60</accession>
<evidence type="ECO:0000313" key="7">
    <source>
        <dbReference type="EMBL" id="CCE92154.1"/>
    </source>
</evidence>
<dbReference type="GO" id="GO:0016071">
    <property type="term" value="P:mRNA metabolic process"/>
    <property type="evidence" value="ECO:0007669"/>
    <property type="project" value="EnsemblFungi"/>
</dbReference>
<name>G8ZU60_TORDE</name>
<evidence type="ECO:0008006" key="9">
    <source>
        <dbReference type="Google" id="ProtNLM"/>
    </source>
</evidence>
<keyword evidence="8" id="KW-1185">Reference proteome</keyword>
<evidence type="ECO:0000256" key="1">
    <source>
        <dbReference type="ARBA" id="ARBA00004225"/>
    </source>
</evidence>
<feature type="transmembrane region" description="Helical" evidence="6">
    <location>
        <begin position="319"/>
        <end position="338"/>
    </location>
</feature>
<evidence type="ECO:0000256" key="2">
    <source>
        <dbReference type="ARBA" id="ARBA00022692"/>
    </source>
</evidence>
<evidence type="ECO:0000313" key="8">
    <source>
        <dbReference type="Proteomes" id="UP000005627"/>
    </source>
</evidence>
<dbReference type="AlphaFoldDB" id="G8ZU60"/>
<dbReference type="GO" id="GO:0005741">
    <property type="term" value="C:mitochondrial outer membrane"/>
    <property type="evidence" value="ECO:0007669"/>
    <property type="project" value="TreeGrafter"/>
</dbReference>
<dbReference type="Pfam" id="PF08637">
    <property type="entry name" value="NCA2"/>
    <property type="match status" value="1"/>
</dbReference>
<evidence type="ECO:0000256" key="6">
    <source>
        <dbReference type="SAM" id="Phobius"/>
    </source>
</evidence>
<reference evidence="7 8" key="1">
    <citation type="journal article" date="2011" name="Proc. Natl. Acad. Sci. U.S.A.">
        <title>Evolutionary erosion of yeast sex chromosomes by mating-type switching accidents.</title>
        <authorList>
            <person name="Gordon J.L."/>
            <person name="Armisen D."/>
            <person name="Proux-Wera E."/>
            <person name="Oheigeartaigh S.S."/>
            <person name="Byrne K.P."/>
            <person name="Wolfe K.H."/>
        </authorList>
    </citation>
    <scope>NUCLEOTIDE SEQUENCE [LARGE SCALE GENOMIC DNA]</scope>
    <source>
        <strain evidence="8">ATCC 10662 / CBS 1146 / NBRC 0425 / NCYC 2629 / NRRL Y-866</strain>
    </source>
</reference>
<keyword evidence="2 6" id="KW-0812">Transmembrane</keyword>
<dbReference type="OrthoDB" id="413313at2759"/>
<dbReference type="GeneID" id="11503521"/>
<dbReference type="PANTHER" id="PTHR28234">
    <property type="entry name" value="NUCLEAR CONTROL OF ATPASE PROTEIN 2"/>
    <property type="match status" value="1"/>
</dbReference>
<gene>
    <name evidence="7" type="primary">TDEL0D05700</name>
    <name evidence="7" type="ORF">TDEL_0D05700</name>
</gene>
<protein>
    <recommendedName>
        <fullName evidence="9">Nuclear control of ATPase protein 2</fullName>
    </recommendedName>
</protein>